<dbReference type="STRING" id="88036.D8S169"/>
<dbReference type="InterPro" id="IPR023674">
    <property type="entry name" value="Ribosomal_uL1-like"/>
</dbReference>
<dbReference type="GO" id="GO:0003735">
    <property type="term" value="F:structural constituent of ribosome"/>
    <property type="evidence" value="ECO:0007669"/>
    <property type="project" value="InterPro"/>
</dbReference>
<reference evidence="9 10" key="1">
    <citation type="journal article" date="2011" name="Science">
        <title>The Selaginella genome identifies genetic changes associated with the evolution of vascular plants.</title>
        <authorList>
            <person name="Banks J.A."/>
            <person name="Nishiyama T."/>
            <person name="Hasebe M."/>
            <person name="Bowman J.L."/>
            <person name="Gribskov M."/>
            <person name="dePamphilis C."/>
            <person name="Albert V.A."/>
            <person name="Aono N."/>
            <person name="Aoyama T."/>
            <person name="Ambrose B.A."/>
            <person name="Ashton N.W."/>
            <person name="Axtell M.J."/>
            <person name="Barker E."/>
            <person name="Barker M.S."/>
            <person name="Bennetzen J.L."/>
            <person name="Bonawitz N.D."/>
            <person name="Chapple C."/>
            <person name="Cheng C."/>
            <person name="Correa L.G."/>
            <person name="Dacre M."/>
            <person name="DeBarry J."/>
            <person name="Dreyer I."/>
            <person name="Elias M."/>
            <person name="Engstrom E.M."/>
            <person name="Estelle M."/>
            <person name="Feng L."/>
            <person name="Finet C."/>
            <person name="Floyd S.K."/>
            <person name="Frommer W.B."/>
            <person name="Fujita T."/>
            <person name="Gramzow L."/>
            <person name="Gutensohn M."/>
            <person name="Harholt J."/>
            <person name="Hattori M."/>
            <person name="Heyl A."/>
            <person name="Hirai T."/>
            <person name="Hiwatashi Y."/>
            <person name="Ishikawa M."/>
            <person name="Iwata M."/>
            <person name="Karol K.G."/>
            <person name="Koehler B."/>
            <person name="Kolukisaoglu U."/>
            <person name="Kubo M."/>
            <person name="Kurata T."/>
            <person name="Lalonde S."/>
            <person name="Li K."/>
            <person name="Li Y."/>
            <person name="Litt A."/>
            <person name="Lyons E."/>
            <person name="Manning G."/>
            <person name="Maruyama T."/>
            <person name="Michael T.P."/>
            <person name="Mikami K."/>
            <person name="Miyazaki S."/>
            <person name="Morinaga S."/>
            <person name="Murata T."/>
            <person name="Mueller-Roeber B."/>
            <person name="Nelson D.R."/>
            <person name="Obara M."/>
            <person name="Oguri Y."/>
            <person name="Olmstead R.G."/>
            <person name="Onodera N."/>
            <person name="Petersen B.L."/>
            <person name="Pils B."/>
            <person name="Prigge M."/>
            <person name="Rensing S.A."/>
            <person name="Riano-Pachon D.M."/>
            <person name="Roberts A.W."/>
            <person name="Sato Y."/>
            <person name="Scheller H.V."/>
            <person name="Schulz B."/>
            <person name="Schulz C."/>
            <person name="Shakirov E.V."/>
            <person name="Shibagaki N."/>
            <person name="Shinohara N."/>
            <person name="Shippen D.E."/>
            <person name="Soerensen I."/>
            <person name="Sotooka R."/>
            <person name="Sugimoto N."/>
            <person name="Sugita M."/>
            <person name="Sumikawa N."/>
            <person name="Tanurdzic M."/>
            <person name="Theissen G."/>
            <person name="Ulvskov P."/>
            <person name="Wakazuki S."/>
            <person name="Weng J.K."/>
            <person name="Willats W.W."/>
            <person name="Wipf D."/>
            <person name="Wolf P.G."/>
            <person name="Yang L."/>
            <person name="Zimmer A.D."/>
            <person name="Zhu Q."/>
            <person name="Mitros T."/>
            <person name="Hellsten U."/>
            <person name="Loque D."/>
            <person name="Otillar R."/>
            <person name="Salamov A."/>
            <person name="Schmutz J."/>
            <person name="Shapiro H."/>
            <person name="Lindquist E."/>
            <person name="Lucas S."/>
            <person name="Rokhsar D."/>
            <person name="Grigoriev I.V."/>
        </authorList>
    </citation>
    <scope>NUCLEOTIDE SEQUENCE [LARGE SCALE GENOMIC DNA]</scope>
</reference>
<evidence type="ECO:0000256" key="3">
    <source>
        <dbReference type="ARBA" id="ARBA00022884"/>
    </source>
</evidence>
<dbReference type="GO" id="GO:0015934">
    <property type="term" value="C:large ribosomal subunit"/>
    <property type="evidence" value="ECO:0007669"/>
    <property type="project" value="InterPro"/>
</dbReference>
<evidence type="ECO:0000313" key="9">
    <source>
        <dbReference type="EMBL" id="EFJ21792.1"/>
    </source>
</evidence>
<dbReference type="InterPro" id="IPR005878">
    <property type="entry name" value="Ribosom_uL1_bac-type"/>
</dbReference>
<name>D8S169_SELML</name>
<dbReference type="CDD" id="cd00403">
    <property type="entry name" value="Ribosomal_L1"/>
    <property type="match status" value="1"/>
</dbReference>
<keyword evidence="10" id="KW-1185">Reference proteome</keyword>
<dbReference type="Gene3D" id="3.40.50.790">
    <property type="match status" value="1"/>
</dbReference>
<dbReference type="PANTHER" id="PTHR36427">
    <property type="entry name" value="54S RIBOSOMAL PROTEIN L1, MITOCHONDRIAL"/>
    <property type="match status" value="1"/>
</dbReference>
<dbReference type="OrthoDB" id="1747252at2759"/>
<dbReference type="InterPro" id="IPR016095">
    <property type="entry name" value="Ribosomal_uL1_3-a/b-sand"/>
</dbReference>
<keyword evidence="2" id="KW-0699">rRNA-binding</keyword>
<dbReference type="OMA" id="DNLEFFH"/>
<dbReference type="Gramene" id="EFJ21792">
    <property type="protein sequence ID" value="EFJ21792"/>
    <property type="gene ID" value="SELMODRAFT_176062"/>
</dbReference>
<dbReference type="FunFam" id="3.40.50.790:FF:000001">
    <property type="entry name" value="50S ribosomal protein L1"/>
    <property type="match status" value="1"/>
</dbReference>
<dbReference type="EMBL" id="GL377598">
    <property type="protein sequence ID" value="EFJ21792.1"/>
    <property type="molecule type" value="Genomic_DNA"/>
</dbReference>
<evidence type="ECO:0000256" key="8">
    <source>
        <dbReference type="SAM" id="SignalP"/>
    </source>
</evidence>
<dbReference type="NCBIfam" id="TIGR01169">
    <property type="entry name" value="rplA_bact"/>
    <property type="match status" value="1"/>
</dbReference>
<dbReference type="KEGG" id="smo:SELMODRAFT_176062"/>
<dbReference type="PROSITE" id="PS01199">
    <property type="entry name" value="RIBOSOMAL_L1"/>
    <property type="match status" value="1"/>
</dbReference>
<evidence type="ECO:0000256" key="5">
    <source>
        <dbReference type="ARBA" id="ARBA00023274"/>
    </source>
</evidence>
<proteinExistence type="inferred from homology"/>
<dbReference type="InParanoid" id="D8S169"/>
<dbReference type="GO" id="GO:0019843">
    <property type="term" value="F:rRNA binding"/>
    <property type="evidence" value="ECO:0007669"/>
    <property type="project" value="UniProtKB-KW"/>
</dbReference>
<dbReference type="HOGENOM" id="CLU_065963_1_0_1"/>
<dbReference type="Pfam" id="PF00687">
    <property type="entry name" value="Ribosomal_L1"/>
    <property type="match status" value="1"/>
</dbReference>
<gene>
    <name evidence="9" type="ORF">SELMODRAFT_176062</name>
</gene>
<dbReference type="InterPro" id="IPR028364">
    <property type="entry name" value="Ribosomal_uL1/biogenesis"/>
</dbReference>
<dbReference type="GO" id="GO:0006412">
    <property type="term" value="P:translation"/>
    <property type="evidence" value="ECO:0007669"/>
    <property type="project" value="InterPro"/>
</dbReference>
<evidence type="ECO:0000256" key="7">
    <source>
        <dbReference type="SAM" id="MobiDB-lite"/>
    </source>
</evidence>
<dbReference type="FunCoup" id="D8S169">
    <property type="interactions" value="1707"/>
</dbReference>
<dbReference type="Gene3D" id="3.30.190.20">
    <property type="match status" value="1"/>
</dbReference>
<evidence type="ECO:0000256" key="4">
    <source>
        <dbReference type="ARBA" id="ARBA00022980"/>
    </source>
</evidence>
<dbReference type="Proteomes" id="UP000001514">
    <property type="component" value="Unassembled WGS sequence"/>
</dbReference>
<dbReference type="HAMAP" id="MF_01318_B">
    <property type="entry name" value="Ribosomal_uL1_B"/>
    <property type="match status" value="1"/>
</dbReference>
<feature type="signal peptide" evidence="8">
    <location>
        <begin position="1"/>
        <end position="21"/>
    </location>
</feature>
<evidence type="ECO:0000256" key="2">
    <source>
        <dbReference type="ARBA" id="ARBA00022730"/>
    </source>
</evidence>
<dbReference type="SUPFAM" id="SSF56808">
    <property type="entry name" value="Ribosomal protein L1"/>
    <property type="match status" value="1"/>
</dbReference>
<feature type="chain" id="PRO_5003122328" description="Ribosomal protein" evidence="8">
    <location>
        <begin position="22"/>
        <end position="344"/>
    </location>
</feature>
<sequence>MCATAATLGFLDLAASSQCSALPSRGISRLQACRLSRLRSSSASLAAAFSSLQPWRLRGRARVMAVVAVAEVSVEDEEEETEEAVASTPAVKPKKGKAALPNKSDRRRSKRFLELQKLRVKRQEYDPQTALRLMKETASTKFVETAEVHCRLNIDPKYNDQQLRATVTLPKGTGKEVRIAVLTQGEKQGEAKTAGADVVGGEELIEQIAGGFMEFDKLLATPDMMPKVAKLGRLLGPRGLMPNPKAGTVTTDLPTAIGEFKGGKVEYKVDKTGIVHIPFGKTNFEDEDLLLNLLAVINSVETNKPKGAKGVYWKSIYICSTMGPSIRVNVSQVRDFKVPVLKSP</sequence>
<protein>
    <recommendedName>
        <fullName evidence="6">Ribosomal protein</fullName>
    </recommendedName>
</protein>
<dbReference type="eggNOG" id="KOG1569">
    <property type="taxonomic scope" value="Eukaryota"/>
</dbReference>
<evidence type="ECO:0000313" key="10">
    <source>
        <dbReference type="Proteomes" id="UP000001514"/>
    </source>
</evidence>
<keyword evidence="8" id="KW-0732">Signal</keyword>
<dbReference type="InterPro" id="IPR023673">
    <property type="entry name" value="Ribosomal_uL1_CS"/>
</dbReference>
<comment type="similarity">
    <text evidence="1 6">Belongs to the universal ribosomal protein uL1 family.</text>
</comment>
<dbReference type="AlphaFoldDB" id="D8S169"/>
<keyword evidence="5 6" id="KW-0687">Ribonucleoprotein</keyword>
<dbReference type="PANTHER" id="PTHR36427:SF3">
    <property type="entry name" value="LARGE RIBOSOMAL SUBUNIT PROTEIN UL1M"/>
    <property type="match status" value="1"/>
</dbReference>
<accession>D8S169</accession>
<keyword evidence="3" id="KW-0694">RNA-binding</keyword>
<evidence type="ECO:0000256" key="1">
    <source>
        <dbReference type="ARBA" id="ARBA00010531"/>
    </source>
</evidence>
<keyword evidence="4 6" id="KW-0689">Ribosomal protein</keyword>
<evidence type="ECO:0000256" key="6">
    <source>
        <dbReference type="RuleBase" id="RU000659"/>
    </source>
</evidence>
<organism evidence="10">
    <name type="scientific">Selaginella moellendorffii</name>
    <name type="common">Spikemoss</name>
    <dbReference type="NCBI Taxonomy" id="88036"/>
    <lineage>
        <taxon>Eukaryota</taxon>
        <taxon>Viridiplantae</taxon>
        <taxon>Streptophyta</taxon>
        <taxon>Embryophyta</taxon>
        <taxon>Tracheophyta</taxon>
        <taxon>Lycopodiopsida</taxon>
        <taxon>Selaginellales</taxon>
        <taxon>Selaginellaceae</taxon>
        <taxon>Selaginella</taxon>
    </lineage>
</organism>
<feature type="region of interest" description="Disordered" evidence="7">
    <location>
        <begin position="78"/>
        <end position="107"/>
    </location>
</feature>